<comment type="pathway">
    <text evidence="2">Carbohydrate biosynthesis; dTDP-L-rhamnose biosynthesis.</text>
</comment>
<proteinExistence type="inferred from homology"/>
<dbReference type="InterPro" id="IPR036291">
    <property type="entry name" value="NAD(P)-bd_dom_sf"/>
</dbReference>
<organism evidence="4 5">
    <name type="scientific">Pectinatus cerevisiiphilus</name>
    <dbReference type="NCBI Taxonomy" id="86956"/>
    <lineage>
        <taxon>Bacteria</taxon>
        <taxon>Bacillati</taxon>
        <taxon>Bacillota</taxon>
        <taxon>Negativicutes</taxon>
        <taxon>Selenomonadales</taxon>
        <taxon>Selenomonadaceae</taxon>
        <taxon>Pectinatus</taxon>
    </lineage>
</organism>
<dbReference type="FunFam" id="3.40.50.720:FF:000159">
    <property type="entry name" value="dTDP-4-dehydrorhamnose reductase"/>
    <property type="match status" value="1"/>
</dbReference>
<feature type="domain" description="RmlD-like substrate binding" evidence="3">
    <location>
        <begin position="26"/>
        <end position="304"/>
    </location>
</feature>
<dbReference type="SUPFAM" id="SSF51735">
    <property type="entry name" value="NAD(P)-binding Rossmann-fold domains"/>
    <property type="match status" value="1"/>
</dbReference>
<sequence>MLSGQAGYGAETANSSWYTNDWGEKMKVLVTGCTGQLGFDVCRQLKKRNIEYYGAVRTDFDLRDESSVKNFVRKMKPTVIIHCAAYTAVDKAEDEKELCHSINVEGTKALAEAGKEVNAKMVYISTDYVFPGRGSQFYEINDNKEAVNVYGQSKLAGETVVRSILEKHFIVRISWVFGINGHNFVRTMLKLAQDHDTLKIVDDQIGSPTYTHDLAVLLCDMVASAKYGTYHATNEGVCSWKDFAEEIFRQAKMDITVIGQSSASYPTKAKRPLNSRLSKKSLDNAGFQRLPDWHDALYRYMKELKLAKD</sequence>
<evidence type="ECO:0000256" key="2">
    <source>
        <dbReference type="RuleBase" id="RU364082"/>
    </source>
</evidence>
<name>A0A4R3K4Q3_9FIRM</name>
<dbReference type="PANTHER" id="PTHR10491:SF4">
    <property type="entry name" value="METHIONINE ADENOSYLTRANSFERASE 2 SUBUNIT BETA"/>
    <property type="match status" value="1"/>
</dbReference>
<dbReference type="GO" id="GO:0008831">
    <property type="term" value="F:dTDP-4-dehydrorhamnose reductase activity"/>
    <property type="evidence" value="ECO:0007669"/>
    <property type="project" value="UniProtKB-EC"/>
</dbReference>
<dbReference type="AlphaFoldDB" id="A0A4R3K4Q3"/>
<evidence type="ECO:0000256" key="1">
    <source>
        <dbReference type="ARBA" id="ARBA00010944"/>
    </source>
</evidence>
<accession>A0A4R3K4Q3</accession>
<reference evidence="4 5" key="1">
    <citation type="submission" date="2019-03" db="EMBL/GenBank/DDBJ databases">
        <title>Genomic Encyclopedia of Type Strains, Phase IV (KMG-IV): sequencing the most valuable type-strain genomes for metagenomic binning, comparative biology and taxonomic classification.</title>
        <authorList>
            <person name="Goeker M."/>
        </authorList>
    </citation>
    <scope>NUCLEOTIDE SEQUENCE [LARGE SCALE GENOMIC DNA]</scope>
    <source>
        <strain evidence="4 5">DSM 20467</strain>
    </source>
</reference>
<dbReference type="Gene3D" id="3.90.25.10">
    <property type="entry name" value="UDP-galactose 4-epimerase, domain 1"/>
    <property type="match status" value="1"/>
</dbReference>
<keyword evidence="2" id="KW-0521">NADP</keyword>
<comment type="caution">
    <text evidence="4">The sequence shown here is derived from an EMBL/GenBank/DDBJ whole genome shotgun (WGS) entry which is preliminary data.</text>
</comment>
<dbReference type="GO" id="GO:0019305">
    <property type="term" value="P:dTDP-rhamnose biosynthetic process"/>
    <property type="evidence" value="ECO:0007669"/>
    <property type="project" value="UniProtKB-UniPathway"/>
</dbReference>
<comment type="function">
    <text evidence="2">Catalyzes the reduction of dTDP-6-deoxy-L-lyxo-4-hexulose to yield dTDP-L-rhamnose.</text>
</comment>
<dbReference type="InterPro" id="IPR005913">
    <property type="entry name" value="dTDP_dehydrorham_reduct"/>
</dbReference>
<protein>
    <recommendedName>
        <fullName evidence="2">dTDP-4-dehydrorhamnose reductase</fullName>
        <ecNumber evidence="2">1.1.1.133</ecNumber>
    </recommendedName>
</protein>
<dbReference type="EMBL" id="SMAA01000013">
    <property type="protein sequence ID" value="TCS77778.1"/>
    <property type="molecule type" value="Genomic_DNA"/>
</dbReference>
<gene>
    <name evidence="4" type="ORF">EDC37_11315</name>
</gene>
<dbReference type="InterPro" id="IPR029903">
    <property type="entry name" value="RmlD-like-bd"/>
</dbReference>
<dbReference type="CDD" id="cd05254">
    <property type="entry name" value="dTDP_HR_like_SDR_e"/>
    <property type="match status" value="1"/>
</dbReference>
<evidence type="ECO:0000313" key="4">
    <source>
        <dbReference type="EMBL" id="TCS77778.1"/>
    </source>
</evidence>
<keyword evidence="2" id="KW-0560">Oxidoreductase</keyword>
<dbReference type="EC" id="1.1.1.133" evidence="2"/>
<dbReference type="GO" id="GO:0005829">
    <property type="term" value="C:cytosol"/>
    <property type="evidence" value="ECO:0007669"/>
    <property type="project" value="TreeGrafter"/>
</dbReference>
<dbReference type="PANTHER" id="PTHR10491">
    <property type="entry name" value="DTDP-4-DEHYDRORHAMNOSE REDUCTASE"/>
    <property type="match status" value="1"/>
</dbReference>
<evidence type="ECO:0000259" key="3">
    <source>
        <dbReference type="Pfam" id="PF04321"/>
    </source>
</evidence>
<dbReference type="NCBIfam" id="TIGR01214">
    <property type="entry name" value="rmlD"/>
    <property type="match status" value="1"/>
</dbReference>
<comment type="similarity">
    <text evidence="1 2">Belongs to the dTDP-4-dehydrorhamnose reductase family.</text>
</comment>
<dbReference type="Pfam" id="PF04321">
    <property type="entry name" value="RmlD_sub_bind"/>
    <property type="match status" value="1"/>
</dbReference>
<dbReference type="Gene3D" id="3.40.50.720">
    <property type="entry name" value="NAD(P)-binding Rossmann-like Domain"/>
    <property type="match status" value="1"/>
</dbReference>
<dbReference type="UniPathway" id="UPA00124"/>
<dbReference type="Proteomes" id="UP000295188">
    <property type="component" value="Unassembled WGS sequence"/>
</dbReference>
<evidence type="ECO:0000313" key="5">
    <source>
        <dbReference type="Proteomes" id="UP000295188"/>
    </source>
</evidence>
<keyword evidence="5" id="KW-1185">Reference proteome</keyword>